<sequence length="61" mass="6616">MKIKSVVSLLALAVDIVIHIGVLFMVAIYVLVSKAIIGVLRLINKIFKLLGLKKPSSEPMA</sequence>
<reference evidence="2 4" key="1">
    <citation type="submission" date="2017-06" db="EMBL/GenBank/DDBJ databases">
        <title>Complete genome of Francisella adeliensis.</title>
        <authorList>
            <person name="Vallesi A."/>
            <person name="Sjodin A."/>
        </authorList>
    </citation>
    <scope>NUCLEOTIDE SEQUENCE [LARGE SCALE GENOMIC DNA]</scope>
    <source>
        <strain evidence="2 4">FDC440</strain>
    </source>
</reference>
<dbReference type="RefSeq" id="WP_112869553.1">
    <property type="nucleotide sequence ID" value="NZ_CP021781.1"/>
</dbReference>
<proteinExistence type="predicted"/>
<feature type="transmembrane region" description="Helical" evidence="1">
    <location>
        <begin position="6"/>
        <end position="32"/>
    </location>
</feature>
<dbReference type="KEGG" id="fad:CDH04_02655"/>
<dbReference type="Proteomes" id="UP000251120">
    <property type="component" value="Chromosome"/>
</dbReference>
<dbReference type="Proteomes" id="UP000681131">
    <property type="component" value="Chromosome"/>
</dbReference>
<dbReference type="EMBL" id="CP021781">
    <property type="protein sequence ID" value="AXA33380.1"/>
    <property type="molecule type" value="Genomic_DNA"/>
</dbReference>
<gene>
    <name evidence="2" type="ORF">CDH04_02655</name>
    <name evidence="3" type="ORF">FZC43_02655</name>
</gene>
<keyword evidence="1" id="KW-0472">Membrane</keyword>
<keyword evidence="5" id="KW-1185">Reference proteome</keyword>
<keyword evidence="1" id="KW-1133">Transmembrane helix</keyword>
<evidence type="ECO:0000313" key="3">
    <source>
        <dbReference type="EMBL" id="QIW11608.1"/>
    </source>
</evidence>
<accession>A0A2Z4XXD0</accession>
<evidence type="ECO:0000313" key="5">
    <source>
        <dbReference type="Proteomes" id="UP000681131"/>
    </source>
</evidence>
<organism evidence="2 4">
    <name type="scientific">Francisella adeliensis</name>
    <dbReference type="NCBI Taxonomy" id="2007306"/>
    <lineage>
        <taxon>Bacteria</taxon>
        <taxon>Pseudomonadati</taxon>
        <taxon>Pseudomonadota</taxon>
        <taxon>Gammaproteobacteria</taxon>
        <taxon>Thiotrichales</taxon>
        <taxon>Francisellaceae</taxon>
        <taxon>Francisella</taxon>
    </lineage>
</organism>
<protein>
    <submittedName>
        <fullName evidence="2">Uncharacterized protein</fullName>
    </submittedName>
</protein>
<dbReference type="EMBL" id="CP043424">
    <property type="protein sequence ID" value="QIW11608.1"/>
    <property type="molecule type" value="Genomic_DNA"/>
</dbReference>
<evidence type="ECO:0000313" key="4">
    <source>
        <dbReference type="Proteomes" id="UP000251120"/>
    </source>
</evidence>
<evidence type="ECO:0000313" key="2">
    <source>
        <dbReference type="EMBL" id="AXA33380.1"/>
    </source>
</evidence>
<evidence type="ECO:0000256" key="1">
    <source>
        <dbReference type="SAM" id="Phobius"/>
    </source>
</evidence>
<name>A0A2Z4XXD0_9GAMM</name>
<dbReference type="AlphaFoldDB" id="A0A2Z4XXD0"/>
<keyword evidence="1" id="KW-0812">Transmembrane</keyword>
<reference evidence="3 5" key="2">
    <citation type="submission" date="2019-08" db="EMBL/GenBank/DDBJ databases">
        <title>Complete genome sequences of Francisella adeliensis (FSC1325 and FSC1326).</title>
        <authorList>
            <person name="Ohrman C."/>
            <person name="Uneklint I."/>
            <person name="Vallesi A."/>
            <person name="Karlsson L."/>
            <person name="Sjodin A."/>
        </authorList>
    </citation>
    <scope>NUCLEOTIDE SEQUENCE [LARGE SCALE GENOMIC DNA]</scope>
    <source>
        <strain evidence="3 5">FSC1325</strain>
    </source>
</reference>